<dbReference type="EMBL" id="CP159218">
    <property type="protein sequence ID" value="XCG65193.1"/>
    <property type="molecule type" value="Genomic_DNA"/>
</dbReference>
<gene>
    <name evidence="3" type="ORF">ABLG96_07830</name>
</gene>
<evidence type="ECO:0000259" key="2">
    <source>
        <dbReference type="Pfam" id="PF14024"/>
    </source>
</evidence>
<organism evidence="3">
    <name type="scientific">Nakamurella sp. A5-74</name>
    <dbReference type="NCBI Taxonomy" id="3158264"/>
    <lineage>
        <taxon>Bacteria</taxon>
        <taxon>Bacillati</taxon>
        <taxon>Actinomycetota</taxon>
        <taxon>Actinomycetes</taxon>
        <taxon>Nakamurellales</taxon>
        <taxon>Nakamurellaceae</taxon>
        <taxon>Nakamurella</taxon>
    </lineage>
</organism>
<sequence length="180" mass="19214">MTATVPSEKPADDSAAGSGDELGATDPATRLTPEQFWQYVAELGGRAEPEGFAALIETLAQLRSAAICSFADHLATALYALDSRDRMAQPIRDTADGPDSPAFPLSKEVFLYARLAVVVAGRETWQRVADDPSAMAGTWDLGAEELLYVAPAAFAQRTGSDWTHRTELDHTTGSNADGWA</sequence>
<dbReference type="Pfam" id="PF14024">
    <property type="entry name" value="DUF4240"/>
    <property type="match status" value="1"/>
</dbReference>
<reference evidence="3" key="1">
    <citation type="submission" date="2024-05" db="EMBL/GenBank/DDBJ databases">
        <authorList>
            <person name="Cai S.Y."/>
            <person name="Jin L.M."/>
            <person name="Li H.R."/>
        </authorList>
    </citation>
    <scope>NUCLEOTIDE SEQUENCE</scope>
    <source>
        <strain evidence="3">A5-74</strain>
    </source>
</reference>
<dbReference type="RefSeq" id="WP_353650803.1">
    <property type="nucleotide sequence ID" value="NZ_CP159218.1"/>
</dbReference>
<evidence type="ECO:0000256" key="1">
    <source>
        <dbReference type="SAM" id="MobiDB-lite"/>
    </source>
</evidence>
<accession>A0AAU8DT62</accession>
<feature type="region of interest" description="Disordered" evidence="1">
    <location>
        <begin position="1"/>
        <end position="28"/>
    </location>
</feature>
<proteinExistence type="predicted"/>
<evidence type="ECO:0000313" key="3">
    <source>
        <dbReference type="EMBL" id="XCG65193.1"/>
    </source>
</evidence>
<dbReference type="InterPro" id="IPR025334">
    <property type="entry name" value="DUF4240"/>
</dbReference>
<protein>
    <submittedName>
        <fullName evidence="3">DUF4240 domain-containing protein</fullName>
    </submittedName>
</protein>
<name>A0AAU8DT62_9ACTN</name>
<dbReference type="AlphaFoldDB" id="A0AAU8DT62"/>
<feature type="domain" description="DUF4240" evidence="2">
    <location>
        <begin position="33"/>
        <end position="155"/>
    </location>
</feature>